<name>A0A6J4SM16_9SPHN</name>
<dbReference type="AlphaFoldDB" id="A0A6J4SM16"/>
<dbReference type="Pfam" id="PF07587">
    <property type="entry name" value="PSD1"/>
    <property type="match status" value="1"/>
</dbReference>
<evidence type="ECO:0000313" key="2">
    <source>
        <dbReference type="EMBL" id="CAA9495992.1"/>
    </source>
</evidence>
<sequence length="282" mass="30980">VPADASGRLQLGQWLARPDNPLPARVMANRAWHWLMGQGIVRTVDNFGTTGETPSHPALLDHLAARFAADGWSVKRLVRQIVLSRTYQLSTAANPAAVAIDPENRLRWRMDRRRLDAECIRDAMLAASGSLDRTPGGLTYLPAIATDYNYRHADVRRSVYSPVFRNALPEAFEAFDFADPSMVVGRRTVSTVAPQALYLMNHPFPQERAKAMAAALLADGGLDDPGRAMRAYRLTLGRPPTDAEGAVVTRFLAGADNSAAREAAWAQVIHALFASTDFRYVN</sequence>
<dbReference type="PANTHER" id="PTHR35889">
    <property type="entry name" value="CYCLOINULO-OLIGOSACCHARIDE FRUCTANOTRANSFERASE-RELATED"/>
    <property type="match status" value="1"/>
</dbReference>
<dbReference type="InterPro" id="IPR022655">
    <property type="entry name" value="DUF1553"/>
</dbReference>
<feature type="domain" description="DUF1553" evidence="1">
    <location>
        <begin position="7"/>
        <end position="252"/>
    </location>
</feature>
<accession>A0A6J4SM16</accession>
<dbReference type="EMBL" id="CADCVX010000181">
    <property type="protein sequence ID" value="CAA9495992.1"/>
    <property type="molecule type" value="Genomic_DNA"/>
</dbReference>
<proteinExistence type="predicted"/>
<feature type="non-terminal residue" evidence="2">
    <location>
        <position position="1"/>
    </location>
</feature>
<reference evidence="2" key="1">
    <citation type="submission" date="2020-02" db="EMBL/GenBank/DDBJ databases">
        <authorList>
            <person name="Meier V. D."/>
        </authorList>
    </citation>
    <scope>NUCLEOTIDE SEQUENCE</scope>
    <source>
        <strain evidence="2">AVDCRST_MAG91</strain>
    </source>
</reference>
<protein>
    <recommendedName>
        <fullName evidence="1">DUF1553 domain-containing protein</fullName>
    </recommendedName>
</protein>
<dbReference type="PANTHER" id="PTHR35889:SF3">
    <property type="entry name" value="F-BOX DOMAIN-CONTAINING PROTEIN"/>
    <property type="match status" value="1"/>
</dbReference>
<evidence type="ECO:0000259" key="1">
    <source>
        <dbReference type="Pfam" id="PF07587"/>
    </source>
</evidence>
<organism evidence="2">
    <name type="scientific">uncultured Sphingomonadaceae bacterium</name>
    <dbReference type="NCBI Taxonomy" id="169976"/>
    <lineage>
        <taxon>Bacteria</taxon>
        <taxon>Pseudomonadati</taxon>
        <taxon>Pseudomonadota</taxon>
        <taxon>Alphaproteobacteria</taxon>
        <taxon>Sphingomonadales</taxon>
        <taxon>Sphingomonadaceae</taxon>
        <taxon>environmental samples</taxon>
    </lineage>
</organism>
<gene>
    <name evidence="2" type="ORF">AVDCRST_MAG91-758</name>
</gene>